<evidence type="ECO:0000256" key="1">
    <source>
        <dbReference type="SAM" id="MobiDB-lite"/>
    </source>
</evidence>
<evidence type="ECO:0000313" key="4">
    <source>
        <dbReference type="Proteomes" id="UP001163823"/>
    </source>
</evidence>
<feature type="compositionally biased region" description="Basic and acidic residues" evidence="1">
    <location>
        <begin position="49"/>
        <end position="66"/>
    </location>
</feature>
<dbReference type="PANTHER" id="PTHR36349">
    <property type="entry name" value="PROTEIN CLAVATA 3"/>
    <property type="match status" value="1"/>
</dbReference>
<keyword evidence="2" id="KW-0472">Membrane</keyword>
<reference evidence="3 4" key="1">
    <citation type="journal article" date="2023" name="Science">
        <title>Elucidation of the pathway for biosynthesis of saponin adjuvants from the soapbark tree.</title>
        <authorList>
            <person name="Reed J."/>
            <person name="Orme A."/>
            <person name="El-Demerdash A."/>
            <person name="Owen C."/>
            <person name="Martin L.B.B."/>
            <person name="Misra R.C."/>
            <person name="Kikuchi S."/>
            <person name="Rejzek M."/>
            <person name="Martin A.C."/>
            <person name="Harkess A."/>
            <person name="Leebens-Mack J."/>
            <person name="Louveau T."/>
            <person name="Stephenson M.J."/>
            <person name="Osbourn A."/>
        </authorList>
    </citation>
    <scope>NUCLEOTIDE SEQUENCE [LARGE SCALE GENOMIC DNA]</scope>
    <source>
        <strain evidence="3">S10</strain>
    </source>
</reference>
<accession>A0AAD7VLZ6</accession>
<dbReference type="InterPro" id="IPR044962">
    <property type="entry name" value="CLV3/ESR"/>
</dbReference>
<keyword evidence="2" id="KW-1133">Transmembrane helix</keyword>
<proteinExistence type="predicted"/>
<evidence type="ECO:0000313" key="3">
    <source>
        <dbReference type="EMBL" id="KAJ7980737.1"/>
    </source>
</evidence>
<dbReference type="EMBL" id="JARAOO010000001">
    <property type="protein sequence ID" value="KAJ7980737.1"/>
    <property type="molecule type" value="Genomic_DNA"/>
</dbReference>
<sequence length="85" mass="9316">MAFKKALMWVLYIVILAMVVSVSFVQASRSSLTCRTTMAENTATVTATEVERFGDEASSHTIEDSARQVPTGPDPLHHNNHPICP</sequence>
<evidence type="ECO:0000256" key="2">
    <source>
        <dbReference type="SAM" id="Phobius"/>
    </source>
</evidence>
<name>A0AAD7VLZ6_QUISA</name>
<keyword evidence="2" id="KW-0812">Transmembrane</keyword>
<comment type="caution">
    <text evidence="3">The sequence shown here is derived from an EMBL/GenBank/DDBJ whole genome shotgun (WGS) entry which is preliminary data.</text>
</comment>
<dbReference type="GO" id="GO:0033612">
    <property type="term" value="F:receptor serine/threonine kinase binding"/>
    <property type="evidence" value="ECO:0007669"/>
    <property type="project" value="InterPro"/>
</dbReference>
<feature type="transmembrane region" description="Helical" evidence="2">
    <location>
        <begin position="6"/>
        <end position="25"/>
    </location>
</feature>
<dbReference type="PANTHER" id="PTHR36349:SF1">
    <property type="entry name" value="CLAVATA3_ESR (CLE) GENE FAMILY MEMBER"/>
    <property type="match status" value="1"/>
</dbReference>
<dbReference type="Proteomes" id="UP001163823">
    <property type="component" value="Chromosome 1"/>
</dbReference>
<dbReference type="KEGG" id="qsa:O6P43_000106"/>
<gene>
    <name evidence="3" type="ORF">O6P43_000106</name>
</gene>
<protein>
    <submittedName>
        <fullName evidence="3">CLAVATA3/ESR (CLE)-related protein 40-like</fullName>
    </submittedName>
</protein>
<dbReference type="AlphaFoldDB" id="A0AAD7VLZ6"/>
<organism evidence="3 4">
    <name type="scientific">Quillaja saponaria</name>
    <name type="common">Soap bark tree</name>
    <dbReference type="NCBI Taxonomy" id="32244"/>
    <lineage>
        <taxon>Eukaryota</taxon>
        <taxon>Viridiplantae</taxon>
        <taxon>Streptophyta</taxon>
        <taxon>Embryophyta</taxon>
        <taxon>Tracheophyta</taxon>
        <taxon>Spermatophyta</taxon>
        <taxon>Magnoliopsida</taxon>
        <taxon>eudicotyledons</taxon>
        <taxon>Gunneridae</taxon>
        <taxon>Pentapetalae</taxon>
        <taxon>rosids</taxon>
        <taxon>fabids</taxon>
        <taxon>Fabales</taxon>
        <taxon>Quillajaceae</taxon>
        <taxon>Quillaja</taxon>
    </lineage>
</organism>
<keyword evidence="4" id="KW-1185">Reference proteome</keyword>
<feature type="region of interest" description="Disordered" evidence="1">
    <location>
        <begin position="49"/>
        <end position="85"/>
    </location>
</feature>